<reference evidence="2" key="2">
    <citation type="submission" date="2020-11" db="EMBL/GenBank/DDBJ databases">
        <authorList>
            <person name="McCartney M.A."/>
            <person name="Auch B."/>
            <person name="Kono T."/>
            <person name="Mallez S."/>
            <person name="Becker A."/>
            <person name="Gohl D.M."/>
            <person name="Silverstein K.A.T."/>
            <person name="Koren S."/>
            <person name="Bechman K.B."/>
            <person name="Herman A."/>
            <person name="Abrahante J.E."/>
            <person name="Garbe J."/>
        </authorList>
    </citation>
    <scope>NUCLEOTIDE SEQUENCE</scope>
    <source>
        <strain evidence="2">Duluth1</strain>
        <tissue evidence="2">Whole animal</tissue>
    </source>
</reference>
<feature type="coiled-coil region" evidence="1">
    <location>
        <begin position="48"/>
        <end position="75"/>
    </location>
</feature>
<evidence type="ECO:0000313" key="2">
    <source>
        <dbReference type="EMBL" id="KAH3774107.1"/>
    </source>
</evidence>
<keyword evidence="3" id="KW-1185">Reference proteome</keyword>
<proteinExistence type="predicted"/>
<reference evidence="2" key="1">
    <citation type="journal article" date="2019" name="bioRxiv">
        <title>The Genome of the Zebra Mussel, Dreissena polymorpha: A Resource for Invasive Species Research.</title>
        <authorList>
            <person name="McCartney M.A."/>
            <person name="Auch B."/>
            <person name="Kono T."/>
            <person name="Mallez S."/>
            <person name="Zhang Y."/>
            <person name="Obille A."/>
            <person name="Becker A."/>
            <person name="Abrahante J.E."/>
            <person name="Garbe J."/>
            <person name="Badalamenti J.P."/>
            <person name="Herman A."/>
            <person name="Mangelson H."/>
            <person name="Liachko I."/>
            <person name="Sullivan S."/>
            <person name="Sone E.D."/>
            <person name="Koren S."/>
            <person name="Silverstein K.A.T."/>
            <person name="Beckman K.B."/>
            <person name="Gohl D.M."/>
        </authorList>
    </citation>
    <scope>NUCLEOTIDE SEQUENCE</scope>
    <source>
        <strain evidence="2">Duluth1</strain>
        <tissue evidence="2">Whole animal</tissue>
    </source>
</reference>
<sequence length="83" mass="9780">MGHLESALSLFQDSWVKRPDHNAAKWHALITCYLQYRTAAEDGFKVEQESLELEEENSEDEVETLENEIDTEERIIYRRCDGF</sequence>
<gene>
    <name evidence="2" type="ORF">DPMN_175480</name>
</gene>
<organism evidence="2 3">
    <name type="scientific">Dreissena polymorpha</name>
    <name type="common">Zebra mussel</name>
    <name type="synonym">Mytilus polymorpha</name>
    <dbReference type="NCBI Taxonomy" id="45954"/>
    <lineage>
        <taxon>Eukaryota</taxon>
        <taxon>Metazoa</taxon>
        <taxon>Spiralia</taxon>
        <taxon>Lophotrochozoa</taxon>
        <taxon>Mollusca</taxon>
        <taxon>Bivalvia</taxon>
        <taxon>Autobranchia</taxon>
        <taxon>Heteroconchia</taxon>
        <taxon>Euheterodonta</taxon>
        <taxon>Imparidentia</taxon>
        <taxon>Neoheterodontei</taxon>
        <taxon>Myida</taxon>
        <taxon>Dreissenoidea</taxon>
        <taxon>Dreissenidae</taxon>
        <taxon>Dreissena</taxon>
    </lineage>
</organism>
<dbReference type="AlphaFoldDB" id="A0A9D4E9F8"/>
<accession>A0A9D4E9F8</accession>
<dbReference type="Proteomes" id="UP000828390">
    <property type="component" value="Unassembled WGS sequence"/>
</dbReference>
<protein>
    <submittedName>
        <fullName evidence="2">Uncharacterized protein</fullName>
    </submittedName>
</protein>
<evidence type="ECO:0000313" key="3">
    <source>
        <dbReference type="Proteomes" id="UP000828390"/>
    </source>
</evidence>
<dbReference type="EMBL" id="JAIWYP010000009">
    <property type="protein sequence ID" value="KAH3774107.1"/>
    <property type="molecule type" value="Genomic_DNA"/>
</dbReference>
<comment type="caution">
    <text evidence="2">The sequence shown here is derived from an EMBL/GenBank/DDBJ whole genome shotgun (WGS) entry which is preliminary data.</text>
</comment>
<name>A0A9D4E9F8_DREPO</name>
<evidence type="ECO:0000256" key="1">
    <source>
        <dbReference type="SAM" id="Coils"/>
    </source>
</evidence>
<keyword evidence="1" id="KW-0175">Coiled coil</keyword>